<dbReference type="EMBL" id="JAYMGO010000023">
    <property type="protein sequence ID" value="KAL1249962.1"/>
    <property type="molecule type" value="Genomic_DNA"/>
</dbReference>
<reference evidence="2 3" key="1">
    <citation type="submission" date="2023-09" db="EMBL/GenBank/DDBJ databases">
        <authorList>
            <person name="Wang M."/>
        </authorList>
    </citation>
    <scope>NUCLEOTIDE SEQUENCE [LARGE SCALE GENOMIC DNA]</scope>
    <source>
        <strain evidence="2">GT-2023</strain>
        <tissue evidence="2">Liver</tissue>
    </source>
</reference>
<protein>
    <submittedName>
        <fullName evidence="2">Uncharacterized protein</fullName>
    </submittedName>
</protein>
<organism evidence="2 3">
    <name type="scientific">Cirrhinus molitorella</name>
    <name type="common">mud carp</name>
    <dbReference type="NCBI Taxonomy" id="172907"/>
    <lineage>
        <taxon>Eukaryota</taxon>
        <taxon>Metazoa</taxon>
        <taxon>Chordata</taxon>
        <taxon>Craniata</taxon>
        <taxon>Vertebrata</taxon>
        <taxon>Euteleostomi</taxon>
        <taxon>Actinopterygii</taxon>
        <taxon>Neopterygii</taxon>
        <taxon>Teleostei</taxon>
        <taxon>Ostariophysi</taxon>
        <taxon>Cypriniformes</taxon>
        <taxon>Cyprinidae</taxon>
        <taxon>Labeoninae</taxon>
        <taxon>Labeonini</taxon>
        <taxon>Cirrhinus</taxon>
    </lineage>
</organism>
<comment type="caution">
    <text evidence="2">The sequence shown here is derived from an EMBL/GenBank/DDBJ whole genome shotgun (WGS) entry which is preliminary data.</text>
</comment>
<feature type="compositionally biased region" description="Basic and acidic residues" evidence="1">
    <location>
        <begin position="270"/>
        <end position="286"/>
    </location>
</feature>
<feature type="region of interest" description="Disordered" evidence="1">
    <location>
        <begin position="270"/>
        <end position="303"/>
    </location>
</feature>
<keyword evidence="3" id="KW-1185">Reference proteome</keyword>
<gene>
    <name evidence="2" type="ORF">QQF64_020967</name>
</gene>
<dbReference type="Proteomes" id="UP001558613">
    <property type="component" value="Unassembled WGS sequence"/>
</dbReference>
<evidence type="ECO:0000313" key="2">
    <source>
        <dbReference type="EMBL" id="KAL1249962.1"/>
    </source>
</evidence>
<accession>A0ABR3LAP9</accession>
<name>A0ABR3LAP9_9TELE</name>
<proteinExistence type="predicted"/>
<sequence>MDGEREIERHLYCRQERSDGRKSKAAESIRPLSGVLVSRLPVALRIFATQRQLMDPAGRLYTHEINTQASASWPWLSAVRLYSPESHRCPCTVTAICLPGCHLAFKMESSSSGIGWMSTTPTRVMRMLTIKRDGLYFSLSLLAACGCLDSCHLITEPPKACSLFRTAEISTGSLNTLSSPPDRTVWIPLETVERGYRNTNRRAKLQIFLWNTVKNEHNRLGRVKMDMHHLRKERSGHRRNKLLLLLCLLSEGRNQPLSWLRVMYYSARQTEREKGDEKQAEAEQTTRKTLRSMSRRGEPKLCC</sequence>
<evidence type="ECO:0000256" key="1">
    <source>
        <dbReference type="SAM" id="MobiDB-lite"/>
    </source>
</evidence>
<evidence type="ECO:0000313" key="3">
    <source>
        <dbReference type="Proteomes" id="UP001558613"/>
    </source>
</evidence>